<dbReference type="PROSITE" id="PS50883">
    <property type="entry name" value="EAL"/>
    <property type="match status" value="1"/>
</dbReference>
<reference evidence="4 5" key="1">
    <citation type="submission" date="2019-03" db="EMBL/GenBank/DDBJ databases">
        <title>Genomic Encyclopedia of Archaeal and Bacterial Type Strains, Phase II (KMG-II): from individual species to whole genera.</title>
        <authorList>
            <person name="Goeker M."/>
        </authorList>
    </citation>
    <scope>NUCLEOTIDE SEQUENCE [LARGE SCALE GENOMIC DNA]</scope>
    <source>
        <strain evidence="4 5">DSM 15388</strain>
    </source>
</reference>
<dbReference type="InterPro" id="IPR052155">
    <property type="entry name" value="Biofilm_reg_signaling"/>
</dbReference>
<dbReference type="OrthoDB" id="9176779at2"/>
<dbReference type="PANTHER" id="PTHR44757">
    <property type="entry name" value="DIGUANYLATE CYCLASE DGCP"/>
    <property type="match status" value="1"/>
</dbReference>
<dbReference type="SMART" id="SM00052">
    <property type="entry name" value="EAL"/>
    <property type="match status" value="1"/>
</dbReference>
<evidence type="ECO:0000259" key="3">
    <source>
        <dbReference type="PROSITE" id="PS50887"/>
    </source>
</evidence>
<dbReference type="Proteomes" id="UP000295793">
    <property type="component" value="Unassembled WGS sequence"/>
</dbReference>
<evidence type="ECO:0000259" key="2">
    <source>
        <dbReference type="PROSITE" id="PS50883"/>
    </source>
</evidence>
<dbReference type="CDD" id="cd01948">
    <property type="entry name" value="EAL"/>
    <property type="match status" value="1"/>
</dbReference>
<dbReference type="SMART" id="SM00091">
    <property type="entry name" value="PAS"/>
    <property type="match status" value="2"/>
</dbReference>
<feature type="domain" description="PAS" evidence="1">
    <location>
        <begin position="132"/>
        <end position="178"/>
    </location>
</feature>
<proteinExistence type="predicted"/>
<dbReference type="InterPro" id="IPR043128">
    <property type="entry name" value="Rev_trsase/Diguanyl_cyclase"/>
</dbReference>
<keyword evidence="5" id="KW-1185">Reference proteome</keyword>
<dbReference type="AlphaFoldDB" id="A0A4R3I5V1"/>
<protein>
    <submittedName>
        <fullName evidence="4">PAS domain S-box-containing protein/diguanylate cyclase (GGDEF)-like protein</fullName>
    </submittedName>
</protein>
<dbReference type="Pfam" id="PF00990">
    <property type="entry name" value="GGDEF"/>
    <property type="match status" value="1"/>
</dbReference>
<dbReference type="Pfam" id="PF00563">
    <property type="entry name" value="EAL"/>
    <property type="match status" value="1"/>
</dbReference>
<accession>A0A4R3I5V1</accession>
<name>A0A4R3I5V1_9GAMM</name>
<dbReference type="CDD" id="cd01949">
    <property type="entry name" value="GGDEF"/>
    <property type="match status" value="1"/>
</dbReference>
<dbReference type="Gene3D" id="3.30.70.270">
    <property type="match status" value="1"/>
</dbReference>
<dbReference type="PROSITE" id="PS50887">
    <property type="entry name" value="GGDEF"/>
    <property type="match status" value="1"/>
</dbReference>
<evidence type="ECO:0000313" key="4">
    <source>
        <dbReference type="EMBL" id="TCS40673.1"/>
    </source>
</evidence>
<dbReference type="SUPFAM" id="SSF55785">
    <property type="entry name" value="PYP-like sensor domain (PAS domain)"/>
    <property type="match status" value="1"/>
</dbReference>
<dbReference type="RefSeq" id="WP_132701651.1">
    <property type="nucleotide sequence ID" value="NZ_SLZR01000008.1"/>
</dbReference>
<sequence length="699" mass="79553">MEFDLEPGERLIYEQLRQSSNMYYLVLDRELKVKDVSPGLVAALGRTLFDLYQVHIADLPLIPLTTDYDELDWSDHPLLTEFLSANQSGQTSLLIKTLAGTLLNLNVDVTCADDQFVLLFSHQKDIAPLQDRLQLFDELFASCSNAIVITNDKNEILQVNPAFHKITGYSEREVIGKTPSVLTSGAHGGEFYQDMWQSLKKKDFWQGVMINRRKSGELCSDHLKIRAVRGVDKNIIYYLGVYSEVVLSEQVEADKQLLTELDVLTALPKRTLLIDRLEQALAYAKRHDYGVAVLYMDLDHFSNVNDQFGKNFGDSVIKKIAERLHDVIRQGDTLSRTGGDEFVLVLRDLAMDFDLEKFVERVINTIEMPISIDQQDVVVTTSIGISRFPEDDASAEKLIRHANHSMGVAKSYGRASFVLHSGQLEEERSKNLVARQQALDALEQGHYELYVQPQFDLENRAIYGAEFLLRWNSPDFGLVTPDKFLPNLKDKNLLLKIDEWVVGQAMDIIEDHFSDDLFEKVSFGINLTPVSLQSERFHKWLEAKLLTVSPRVTRRLEFEILETDALQNLDSVRSLIFRLDKFNVRFSLDDFGTGYSSLSIFNQLPVHSVKIDRTFVNQMVDDYRNLSLIKAICEMSKIFNRNIIAEGVENKEQAHLLLNIGCSIVQGFGLHRPGPAEKVANNLKVMDIPSDWTLNKQGQ</sequence>
<dbReference type="PANTHER" id="PTHR44757:SF2">
    <property type="entry name" value="BIOFILM ARCHITECTURE MAINTENANCE PROTEIN MBAA"/>
    <property type="match status" value="1"/>
</dbReference>
<gene>
    <name evidence="4" type="ORF">BCF53_10829</name>
</gene>
<dbReference type="Gene3D" id="3.30.450.20">
    <property type="entry name" value="PAS domain"/>
    <property type="match status" value="1"/>
</dbReference>
<dbReference type="NCBIfam" id="TIGR00254">
    <property type="entry name" value="GGDEF"/>
    <property type="match status" value="1"/>
</dbReference>
<dbReference type="InterPro" id="IPR001633">
    <property type="entry name" value="EAL_dom"/>
</dbReference>
<dbReference type="CDD" id="cd00130">
    <property type="entry name" value="PAS"/>
    <property type="match status" value="1"/>
</dbReference>
<dbReference type="Gene3D" id="3.20.20.450">
    <property type="entry name" value="EAL domain"/>
    <property type="match status" value="1"/>
</dbReference>
<dbReference type="Pfam" id="PF13426">
    <property type="entry name" value="PAS_9"/>
    <property type="match status" value="1"/>
</dbReference>
<dbReference type="InterPro" id="IPR000160">
    <property type="entry name" value="GGDEF_dom"/>
</dbReference>
<feature type="domain" description="GGDEF" evidence="3">
    <location>
        <begin position="289"/>
        <end position="422"/>
    </location>
</feature>
<evidence type="ECO:0000313" key="5">
    <source>
        <dbReference type="Proteomes" id="UP000295793"/>
    </source>
</evidence>
<dbReference type="InterPro" id="IPR035965">
    <property type="entry name" value="PAS-like_dom_sf"/>
</dbReference>
<organism evidence="4 5">
    <name type="scientific">Reinekea marinisedimentorum</name>
    <dbReference type="NCBI Taxonomy" id="230495"/>
    <lineage>
        <taxon>Bacteria</taxon>
        <taxon>Pseudomonadati</taxon>
        <taxon>Pseudomonadota</taxon>
        <taxon>Gammaproteobacteria</taxon>
        <taxon>Oceanospirillales</taxon>
        <taxon>Saccharospirillaceae</taxon>
        <taxon>Reinekea</taxon>
    </lineage>
</organism>
<dbReference type="SUPFAM" id="SSF55073">
    <property type="entry name" value="Nucleotide cyclase"/>
    <property type="match status" value="1"/>
</dbReference>
<evidence type="ECO:0000259" key="1">
    <source>
        <dbReference type="PROSITE" id="PS50112"/>
    </source>
</evidence>
<comment type="caution">
    <text evidence="4">The sequence shown here is derived from an EMBL/GenBank/DDBJ whole genome shotgun (WGS) entry which is preliminary data.</text>
</comment>
<dbReference type="SMART" id="SM00267">
    <property type="entry name" value="GGDEF"/>
    <property type="match status" value="1"/>
</dbReference>
<feature type="domain" description="EAL" evidence="2">
    <location>
        <begin position="431"/>
        <end position="687"/>
    </location>
</feature>
<dbReference type="InterPro" id="IPR035919">
    <property type="entry name" value="EAL_sf"/>
</dbReference>
<dbReference type="InterPro" id="IPR029787">
    <property type="entry name" value="Nucleotide_cyclase"/>
</dbReference>
<dbReference type="NCBIfam" id="TIGR00229">
    <property type="entry name" value="sensory_box"/>
    <property type="match status" value="1"/>
</dbReference>
<dbReference type="EMBL" id="SLZR01000008">
    <property type="protein sequence ID" value="TCS40673.1"/>
    <property type="molecule type" value="Genomic_DNA"/>
</dbReference>
<dbReference type="PROSITE" id="PS50112">
    <property type="entry name" value="PAS"/>
    <property type="match status" value="1"/>
</dbReference>
<dbReference type="SUPFAM" id="SSF141868">
    <property type="entry name" value="EAL domain-like"/>
    <property type="match status" value="1"/>
</dbReference>
<dbReference type="InterPro" id="IPR000014">
    <property type="entry name" value="PAS"/>
</dbReference>